<dbReference type="PANTHER" id="PTHR10788">
    <property type="entry name" value="TREHALOSE-6-PHOSPHATE SYNTHASE"/>
    <property type="match status" value="1"/>
</dbReference>
<dbReference type="InterPro" id="IPR001830">
    <property type="entry name" value="Glyco_trans_20"/>
</dbReference>
<dbReference type="InterPro" id="IPR003337">
    <property type="entry name" value="Trehalose_PPase"/>
</dbReference>
<protein>
    <submittedName>
        <fullName evidence="3">Uncharacterized protein</fullName>
    </submittedName>
</protein>
<dbReference type="OrthoDB" id="755951at2759"/>
<dbReference type="GO" id="GO:0005992">
    <property type="term" value="P:trehalose biosynthetic process"/>
    <property type="evidence" value="ECO:0007669"/>
    <property type="project" value="InterPro"/>
</dbReference>
<dbReference type="Proteomes" id="UP001165065">
    <property type="component" value="Unassembled WGS sequence"/>
</dbReference>
<reference evidence="4" key="1">
    <citation type="journal article" date="2023" name="Commun. Biol.">
        <title>Genome analysis of Parmales, the sister group of diatoms, reveals the evolutionary specialization of diatoms from phago-mixotrophs to photoautotrophs.</title>
        <authorList>
            <person name="Ban H."/>
            <person name="Sato S."/>
            <person name="Yoshikawa S."/>
            <person name="Yamada K."/>
            <person name="Nakamura Y."/>
            <person name="Ichinomiya M."/>
            <person name="Sato N."/>
            <person name="Blanc-Mathieu R."/>
            <person name="Endo H."/>
            <person name="Kuwata A."/>
            <person name="Ogata H."/>
        </authorList>
    </citation>
    <scope>NUCLEOTIDE SEQUENCE [LARGE SCALE GENOMIC DNA]</scope>
</reference>
<dbReference type="GO" id="GO:0005829">
    <property type="term" value="C:cytosol"/>
    <property type="evidence" value="ECO:0007669"/>
    <property type="project" value="TreeGrafter"/>
</dbReference>
<evidence type="ECO:0000256" key="1">
    <source>
        <dbReference type="ARBA" id="ARBA00005409"/>
    </source>
</evidence>
<keyword evidence="4" id="KW-1185">Reference proteome</keyword>
<feature type="compositionally biased region" description="Low complexity" evidence="2">
    <location>
        <begin position="182"/>
        <end position="203"/>
    </location>
</feature>
<gene>
    <name evidence="3" type="ORF">TrCOL_g6045</name>
</gene>
<evidence type="ECO:0000313" key="3">
    <source>
        <dbReference type="EMBL" id="GMI43308.1"/>
    </source>
</evidence>
<comment type="similarity">
    <text evidence="1">In the N-terminal section; belongs to the glycosyltransferase 20 family.</text>
</comment>
<dbReference type="PANTHER" id="PTHR10788:SF109">
    <property type="entry name" value="CBM20 DOMAIN-CONTAINING PROTEIN"/>
    <property type="match status" value="1"/>
</dbReference>
<organism evidence="3 4">
    <name type="scientific">Triparma columacea</name>
    <dbReference type="NCBI Taxonomy" id="722753"/>
    <lineage>
        <taxon>Eukaryota</taxon>
        <taxon>Sar</taxon>
        <taxon>Stramenopiles</taxon>
        <taxon>Ochrophyta</taxon>
        <taxon>Bolidophyceae</taxon>
        <taxon>Parmales</taxon>
        <taxon>Triparmaceae</taxon>
        <taxon>Triparma</taxon>
    </lineage>
</organism>
<dbReference type="GO" id="GO:0004805">
    <property type="term" value="F:trehalose-phosphatase activity"/>
    <property type="evidence" value="ECO:0007669"/>
    <property type="project" value="TreeGrafter"/>
</dbReference>
<dbReference type="Gene3D" id="3.40.50.2000">
    <property type="entry name" value="Glycogen Phosphorylase B"/>
    <property type="match status" value="2"/>
</dbReference>
<sequence>MTILSTKVQFISISCTASLPIGHTLHVTLPSESASVSPLRPPPSLASGASAVRTLELVTTPSTYPVWTTPRPLVVGSCTKETTVFNYRYCVRTTSGEGVRWEGENISQTTGGVIINPDEEGILPLSKTGRIGRKVVKFRSLEVGGSSAGSSNLNINDVFEDGFSSEVVDNTAQAYNDLHLVPSPKASSKGSSGFFKSQPSPSSEQDRPEGLFLICYHLPVSVKKDPATGSWTCIWKNSLIAKSEGSVSDSVPTYWVGGLNLPDTTESERIEITEALKEMNCFPIFIPAATHQNHYIGMCKQVFWPAFHNIDLLDLSASGYGNIGKTAGNASPRPEATPHSAWDQVRIQKDWWDAYTEVNHMFLEEISKHLRPNDTAWIHDYHLALLPKLLEDSELKKFGHRQTNSVFFLHIPFPTSQIFRELECGDKILEGILSADVVGFHTFDYARHFLNACKRIMGLSYESKFGGLIGLQYQGRTVMVTTSHVSIEPSRLTASLRCEGVSEEAEGIRGRHKGKLIIAGIDLAQRLSGVTLKFLAYENLLDDYPVYQKRVVLLQRCFTTDTRLEDEEKTLNTIRRIVARIKRKFGEDCIDYEEASSFSMDSRVAIWKSSDVYLGSAIREGLNLMPLEYVYCKQDDPGAVVMSEFSAACNILNGALRVNPFDAQETANVIDVALKMESSEKQKRMRRDIDFVSSRTASSWSKHILKDLKDAVKATQGNGGGGAPESWVSEGEVSTITHINVANVVSAYKATEKRVIICDYGGTILSKESASKYLKKDISATSGRVPRKEIMDALRSLCGDPNTTVFVVSGVNRRELENALGDVEGLGLAASNGACFAMPAEKGGKREWQAFQFGVDWEKVKAVALPIMSKYAARTNGSSLKMLDLSISWSFFSCDPEWGKIQAEHIVPELTEKLTDLGVQVVTLKGQVEIVPIALNKGMVTKRILKEVAAKEGQYPQFLLAVGDDKSDEPMFESVFSFLAEQASEGQDDGQLSVAPLPSRRSSTASSTDSSTPVISVASPNIRRLSKADPQLNMPRFKPGEPQYAYTVTVGKKGSTIASEYLHSSREVETLLTLLGQKEGEGGGRRGIGKRGGSGSWDKSHQVDSSFYDL</sequence>
<evidence type="ECO:0000313" key="4">
    <source>
        <dbReference type="Proteomes" id="UP001165065"/>
    </source>
</evidence>
<dbReference type="InterPro" id="IPR036412">
    <property type="entry name" value="HAD-like_sf"/>
</dbReference>
<dbReference type="SUPFAM" id="SSF56784">
    <property type="entry name" value="HAD-like"/>
    <property type="match status" value="1"/>
</dbReference>
<dbReference type="Gene3D" id="3.40.50.1000">
    <property type="entry name" value="HAD superfamily/HAD-like"/>
    <property type="match status" value="2"/>
</dbReference>
<dbReference type="EMBL" id="BRYA01000191">
    <property type="protein sequence ID" value="GMI43308.1"/>
    <property type="molecule type" value="Genomic_DNA"/>
</dbReference>
<dbReference type="Pfam" id="PF02358">
    <property type="entry name" value="Trehalose_PPase"/>
    <property type="match status" value="1"/>
</dbReference>
<feature type="region of interest" description="Disordered" evidence="2">
    <location>
        <begin position="1075"/>
        <end position="1110"/>
    </location>
</feature>
<feature type="region of interest" description="Disordered" evidence="2">
    <location>
        <begin position="182"/>
        <end position="206"/>
    </location>
</feature>
<dbReference type="CDD" id="cd03788">
    <property type="entry name" value="GT20_TPS"/>
    <property type="match status" value="1"/>
</dbReference>
<feature type="region of interest" description="Disordered" evidence="2">
    <location>
        <begin position="987"/>
        <end position="1018"/>
    </location>
</feature>
<dbReference type="AlphaFoldDB" id="A0A9W7GEK6"/>
<evidence type="ECO:0000256" key="2">
    <source>
        <dbReference type="SAM" id="MobiDB-lite"/>
    </source>
</evidence>
<dbReference type="SUPFAM" id="SSF53756">
    <property type="entry name" value="UDP-Glycosyltransferase/glycogen phosphorylase"/>
    <property type="match status" value="1"/>
</dbReference>
<comment type="caution">
    <text evidence="3">The sequence shown here is derived from an EMBL/GenBank/DDBJ whole genome shotgun (WGS) entry which is preliminary data.</text>
</comment>
<proteinExistence type="inferred from homology"/>
<dbReference type="InterPro" id="IPR023214">
    <property type="entry name" value="HAD_sf"/>
</dbReference>
<accession>A0A9W7GEK6</accession>
<name>A0A9W7GEK6_9STRA</name>
<dbReference type="Pfam" id="PF00982">
    <property type="entry name" value="Glyco_transf_20"/>
    <property type="match status" value="1"/>
</dbReference>
<feature type="compositionally biased region" description="Low complexity" evidence="2">
    <location>
        <begin position="999"/>
        <end position="1012"/>
    </location>
</feature>